<keyword evidence="9" id="KW-0966">Cell projection</keyword>
<keyword evidence="5" id="KW-0145">Chemotaxis</keyword>
<dbReference type="Gene3D" id="2.30.330.10">
    <property type="entry name" value="SpoA-like"/>
    <property type="match status" value="1"/>
</dbReference>
<evidence type="ECO:0000256" key="7">
    <source>
        <dbReference type="ARBA" id="ARBA00023136"/>
    </source>
</evidence>
<dbReference type="RefSeq" id="WP_088383274.1">
    <property type="nucleotide sequence ID" value="NZ_NIOF01000001.1"/>
</dbReference>
<protein>
    <recommendedName>
        <fullName evidence="3">Flagellar motor switch protein FliN</fullName>
    </recommendedName>
</protein>
<evidence type="ECO:0000256" key="6">
    <source>
        <dbReference type="ARBA" id="ARBA00022779"/>
    </source>
</evidence>
<dbReference type="PANTHER" id="PTHR43484">
    <property type="match status" value="1"/>
</dbReference>
<evidence type="ECO:0000256" key="1">
    <source>
        <dbReference type="ARBA" id="ARBA00004413"/>
    </source>
</evidence>
<comment type="caution">
    <text evidence="9">The sequence shown here is derived from an EMBL/GenBank/DDBJ whole genome shotgun (WGS) entry which is preliminary data.</text>
</comment>
<keyword evidence="9" id="KW-0969">Cilium</keyword>
<dbReference type="GO" id="GO:0071973">
    <property type="term" value="P:bacterial-type flagellum-dependent cell motility"/>
    <property type="evidence" value="ECO:0007669"/>
    <property type="project" value="InterPro"/>
</dbReference>
<dbReference type="GO" id="GO:0003774">
    <property type="term" value="F:cytoskeletal motor activity"/>
    <property type="evidence" value="ECO:0007669"/>
    <property type="project" value="InterPro"/>
</dbReference>
<accession>A0A246JMQ6</accession>
<comment type="similarity">
    <text evidence="2">Belongs to the FliN/MopA/SpaO family.</text>
</comment>
<dbReference type="InterPro" id="IPR001543">
    <property type="entry name" value="FliN-like_C"/>
</dbReference>
<evidence type="ECO:0000256" key="5">
    <source>
        <dbReference type="ARBA" id="ARBA00022500"/>
    </source>
</evidence>
<comment type="subcellular location">
    <subcellularLocation>
        <location evidence="1">Cell membrane</location>
        <topology evidence="1">Peripheral membrane protein</topology>
        <orientation evidence="1">Cytoplasmic side</orientation>
    </subcellularLocation>
</comment>
<dbReference type="InterPro" id="IPR051469">
    <property type="entry name" value="FliN/MopA/SpaO"/>
</dbReference>
<proteinExistence type="inferred from homology"/>
<keyword evidence="4" id="KW-1003">Cell membrane</keyword>
<evidence type="ECO:0000256" key="2">
    <source>
        <dbReference type="ARBA" id="ARBA00009226"/>
    </source>
</evidence>
<evidence type="ECO:0000256" key="4">
    <source>
        <dbReference type="ARBA" id="ARBA00022475"/>
    </source>
</evidence>
<keyword evidence="9" id="KW-0282">Flagellum</keyword>
<dbReference type="Proteomes" id="UP000197468">
    <property type="component" value="Unassembled WGS sequence"/>
</dbReference>
<evidence type="ECO:0000313" key="9">
    <source>
        <dbReference type="EMBL" id="OWQ93897.1"/>
    </source>
</evidence>
<evidence type="ECO:0000259" key="8">
    <source>
        <dbReference type="Pfam" id="PF01052"/>
    </source>
</evidence>
<reference evidence="9 10" key="1">
    <citation type="journal article" date="2008" name="Int. J. Syst. Evol. Microbiol.">
        <title>Description of Roseateles aquatilis sp. nov. and Roseateles terrae sp. nov., in the class Betaproteobacteria, and emended description of the genus Roseateles.</title>
        <authorList>
            <person name="Gomila M."/>
            <person name="Bowien B."/>
            <person name="Falsen E."/>
            <person name="Moore E.R."/>
            <person name="Lalucat J."/>
        </authorList>
    </citation>
    <scope>NUCLEOTIDE SEQUENCE [LARGE SCALE GENOMIC DNA]</scope>
    <source>
        <strain evidence="9 10">CCUG 48205</strain>
    </source>
</reference>
<sequence length="114" mass="11946">MSDTDLIAGLLDDHALTQDLPVADARPAGRDLPALMRKIPVTLTLEVGEARLSLHDLAQLQADSVVELDTLAGAPLVIKVNGTPIGHAEVVVSGDSHALRVLDLDGLDLDRLGS</sequence>
<dbReference type="GO" id="GO:0006935">
    <property type="term" value="P:chemotaxis"/>
    <property type="evidence" value="ECO:0007669"/>
    <property type="project" value="UniProtKB-KW"/>
</dbReference>
<feature type="domain" description="Flagellar motor switch protein FliN-like C-terminal" evidence="8">
    <location>
        <begin position="36"/>
        <end position="103"/>
    </location>
</feature>
<dbReference type="EMBL" id="NIOF01000001">
    <property type="protein sequence ID" value="OWQ93897.1"/>
    <property type="molecule type" value="Genomic_DNA"/>
</dbReference>
<keyword evidence="6" id="KW-0283">Flagellar rotation</keyword>
<dbReference type="AlphaFoldDB" id="A0A246JMQ6"/>
<gene>
    <name evidence="9" type="ORF">CDN99_01220</name>
</gene>
<keyword evidence="7" id="KW-0472">Membrane</keyword>
<dbReference type="InterPro" id="IPR001172">
    <property type="entry name" value="FliN_T3SS_HrcQb"/>
</dbReference>
<dbReference type="Pfam" id="PF01052">
    <property type="entry name" value="FliMN_C"/>
    <property type="match status" value="1"/>
</dbReference>
<evidence type="ECO:0000313" key="10">
    <source>
        <dbReference type="Proteomes" id="UP000197468"/>
    </source>
</evidence>
<dbReference type="OrthoDB" id="9773459at2"/>
<organism evidence="9 10">
    <name type="scientific">Roseateles aquatilis</name>
    <dbReference type="NCBI Taxonomy" id="431061"/>
    <lineage>
        <taxon>Bacteria</taxon>
        <taxon>Pseudomonadati</taxon>
        <taxon>Pseudomonadota</taxon>
        <taxon>Betaproteobacteria</taxon>
        <taxon>Burkholderiales</taxon>
        <taxon>Sphaerotilaceae</taxon>
        <taxon>Roseateles</taxon>
    </lineage>
</organism>
<dbReference type="SUPFAM" id="SSF101801">
    <property type="entry name" value="Surface presentation of antigens (SPOA)"/>
    <property type="match status" value="1"/>
</dbReference>
<keyword evidence="10" id="KW-1185">Reference proteome</keyword>
<name>A0A246JMQ6_9BURK</name>
<evidence type="ECO:0000256" key="3">
    <source>
        <dbReference type="ARBA" id="ARBA00021897"/>
    </source>
</evidence>
<dbReference type="InterPro" id="IPR036429">
    <property type="entry name" value="SpoA-like_sf"/>
</dbReference>
<dbReference type="GO" id="GO:0009425">
    <property type="term" value="C:bacterial-type flagellum basal body"/>
    <property type="evidence" value="ECO:0007669"/>
    <property type="project" value="InterPro"/>
</dbReference>
<dbReference type="PRINTS" id="PR00956">
    <property type="entry name" value="FLGMOTORFLIN"/>
</dbReference>
<dbReference type="GO" id="GO:0005886">
    <property type="term" value="C:plasma membrane"/>
    <property type="evidence" value="ECO:0007669"/>
    <property type="project" value="UniProtKB-SubCell"/>
</dbReference>
<dbReference type="PANTHER" id="PTHR43484:SF1">
    <property type="entry name" value="FLAGELLAR MOTOR SWITCH PROTEIN FLIN"/>
    <property type="match status" value="1"/>
</dbReference>